<dbReference type="FunFam" id="3.80.10.10:FF:000400">
    <property type="entry name" value="Nuclear pore complex protein NUP107"/>
    <property type="match status" value="1"/>
</dbReference>
<dbReference type="AlphaFoldDB" id="A0A2U1PN87"/>
<feature type="domain" description="Leucine-rich repeat-containing N-terminal plant-type" evidence="11">
    <location>
        <begin position="28"/>
        <end position="67"/>
    </location>
</feature>
<evidence type="ECO:0000313" key="13">
    <source>
        <dbReference type="Proteomes" id="UP000245207"/>
    </source>
</evidence>
<proteinExistence type="predicted"/>
<dbReference type="GO" id="GO:0009653">
    <property type="term" value="P:anatomical structure morphogenesis"/>
    <property type="evidence" value="ECO:0007669"/>
    <property type="project" value="UniProtKB-ARBA"/>
</dbReference>
<dbReference type="Pfam" id="PF08263">
    <property type="entry name" value="LRRNT_2"/>
    <property type="match status" value="1"/>
</dbReference>
<name>A0A2U1PN87_ARTAN</name>
<dbReference type="FunFam" id="3.80.10.10:FF:000041">
    <property type="entry name" value="LRR receptor-like serine/threonine-protein kinase ERECTA"/>
    <property type="match status" value="1"/>
</dbReference>
<sequence length="644" mass="70620">MSVVSPRMIMFIVFVLSHAKVGFVQAQNEEASVLLEWKASLDGQSQSALVSWAKDNNPCQSWIGVTCRNGNLSKSEVTHISLGSLGLKGSLLNLNFGSLGHLQELDLHNNSLFGPLPSSLSNVSQLRVLTLSLNHFSGMIPLEIGNLRSLELLYLQSNRLTGNIPYTIGNLTNLVHLYLFQNNLSGTIPKEIGMLPTRKLENLDISSNNLTGEIPSSLGNLTSMYFFYLYDNKLSGTIPAELVGASGLMDLQISNNFLTGSIPASFRNFIRLDRLYLYSNDLTGTFPKDINLSKIRSFSVDSNMLSGSLPQVGELIESFTASDNYFSGHIPETIGNAKSLVELYLSRNRLSGPIPETIGKISSLRYLNLDDNMFHGTLPAVPVNIIAYSIKNNTMTGDLPSSICHSNLEIFHVSDNNITGEIPECFKKGSSLTSLNVNDNRLQGLVPRSLVNCRSLEVLDLGKNMISDTFPSWLASLPQLQVLVLKSNRLYDAIETSSSETDPFNKLRILDLSRNLFTGLLPSKYFEKFQGMMDIDGRPPAPLYMGLSMSLSGQMHGRVLGGNLAGILVAASTIHVIVGSFVPKSQKQSTARGGNETQKMLVAYIMSELHYVFPVIWLTELAITGHITIARRGLSTTESMANNL</sequence>
<evidence type="ECO:0000256" key="4">
    <source>
        <dbReference type="ARBA" id="ARBA00022729"/>
    </source>
</evidence>
<evidence type="ECO:0000256" key="10">
    <source>
        <dbReference type="SAM" id="SignalP"/>
    </source>
</evidence>
<keyword evidence="6 9" id="KW-1133">Transmembrane helix</keyword>
<dbReference type="SUPFAM" id="SSF52047">
    <property type="entry name" value="RNI-like"/>
    <property type="match status" value="1"/>
</dbReference>
<feature type="chain" id="PRO_5015638211" evidence="10">
    <location>
        <begin position="27"/>
        <end position="644"/>
    </location>
</feature>
<keyword evidence="5" id="KW-0677">Repeat</keyword>
<dbReference type="InterPro" id="IPR032675">
    <property type="entry name" value="LRR_dom_sf"/>
</dbReference>
<evidence type="ECO:0000256" key="7">
    <source>
        <dbReference type="ARBA" id="ARBA00023136"/>
    </source>
</evidence>
<evidence type="ECO:0000259" key="11">
    <source>
        <dbReference type="Pfam" id="PF08263"/>
    </source>
</evidence>
<evidence type="ECO:0000256" key="6">
    <source>
        <dbReference type="ARBA" id="ARBA00022989"/>
    </source>
</evidence>
<dbReference type="GO" id="GO:0016301">
    <property type="term" value="F:kinase activity"/>
    <property type="evidence" value="ECO:0007669"/>
    <property type="project" value="UniProtKB-KW"/>
</dbReference>
<dbReference type="InterPro" id="IPR001611">
    <property type="entry name" value="Leu-rich_rpt"/>
</dbReference>
<evidence type="ECO:0000256" key="9">
    <source>
        <dbReference type="SAM" id="Phobius"/>
    </source>
</evidence>
<reference evidence="12 13" key="1">
    <citation type="journal article" date="2018" name="Mol. Plant">
        <title>The genome of Artemisia annua provides insight into the evolution of Asteraceae family and artemisinin biosynthesis.</title>
        <authorList>
            <person name="Shen Q."/>
            <person name="Zhang L."/>
            <person name="Liao Z."/>
            <person name="Wang S."/>
            <person name="Yan T."/>
            <person name="Shi P."/>
            <person name="Liu M."/>
            <person name="Fu X."/>
            <person name="Pan Q."/>
            <person name="Wang Y."/>
            <person name="Lv Z."/>
            <person name="Lu X."/>
            <person name="Zhang F."/>
            <person name="Jiang W."/>
            <person name="Ma Y."/>
            <person name="Chen M."/>
            <person name="Hao X."/>
            <person name="Li L."/>
            <person name="Tang Y."/>
            <person name="Lv G."/>
            <person name="Zhou Y."/>
            <person name="Sun X."/>
            <person name="Brodelius P.E."/>
            <person name="Rose J.K.C."/>
            <person name="Tang K."/>
        </authorList>
    </citation>
    <scope>NUCLEOTIDE SEQUENCE [LARGE SCALE GENOMIC DNA]</scope>
    <source>
        <strain evidence="13">cv. Huhao1</strain>
        <tissue evidence="12">Leaf</tissue>
    </source>
</reference>
<evidence type="ECO:0000313" key="12">
    <source>
        <dbReference type="EMBL" id="PWA87147.1"/>
    </source>
</evidence>
<keyword evidence="4 10" id="KW-0732">Signal</keyword>
<dbReference type="Gene3D" id="3.80.10.10">
    <property type="entry name" value="Ribonuclease Inhibitor"/>
    <property type="match status" value="5"/>
</dbReference>
<dbReference type="STRING" id="35608.A0A2U1PN87"/>
<dbReference type="SUPFAM" id="SSF52058">
    <property type="entry name" value="L domain-like"/>
    <property type="match status" value="1"/>
</dbReference>
<dbReference type="InterPro" id="IPR013210">
    <property type="entry name" value="LRR_N_plant-typ"/>
</dbReference>
<dbReference type="Pfam" id="PF00560">
    <property type="entry name" value="LRR_1"/>
    <property type="match status" value="9"/>
</dbReference>
<dbReference type="Pfam" id="PF13855">
    <property type="entry name" value="LRR_8"/>
    <property type="match status" value="1"/>
</dbReference>
<keyword evidence="12" id="KW-0675">Receptor</keyword>
<organism evidence="12 13">
    <name type="scientific">Artemisia annua</name>
    <name type="common">Sweet wormwood</name>
    <dbReference type="NCBI Taxonomy" id="35608"/>
    <lineage>
        <taxon>Eukaryota</taxon>
        <taxon>Viridiplantae</taxon>
        <taxon>Streptophyta</taxon>
        <taxon>Embryophyta</taxon>
        <taxon>Tracheophyta</taxon>
        <taxon>Spermatophyta</taxon>
        <taxon>Magnoliopsida</taxon>
        <taxon>eudicotyledons</taxon>
        <taxon>Gunneridae</taxon>
        <taxon>Pentapetalae</taxon>
        <taxon>asterids</taxon>
        <taxon>campanulids</taxon>
        <taxon>Asterales</taxon>
        <taxon>Asteraceae</taxon>
        <taxon>Asteroideae</taxon>
        <taxon>Anthemideae</taxon>
        <taxon>Artemisiinae</taxon>
        <taxon>Artemisia</taxon>
    </lineage>
</organism>
<comment type="subcellular location">
    <subcellularLocation>
        <location evidence="1">Membrane</location>
        <topology evidence="1">Single-pass membrane protein</topology>
    </subcellularLocation>
</comment>
<evidence type="ECO:0000256" key="8">
    <source>
        <dbReference type="ARBA" id="ARBA00023180"/>
    </source>
</evidence>
<evidence type="ECO:0000256" key="2">
    <source>
        <dbReference type="ARBA" id="ARBA00022614"/>
    </source>
</evidence>
<feature type="signal peptide" evidence="10">
    <location>
        <begin position="1"/>
        <end position="26"/>
    </location>
</feature>
<evidence type="ECO:0000256" key="1">
    <source>
        <dbReference type="ARBA" id="ARBA00004167"/>
    </source>
</evidence>
<dbReference type="FunFam" id="3.80.10.10:FF:000095">
    <property type="entry name" value="LRR receptor-like serine/threonine-protein kinase GSO1"/>
    <property type="match status" value="1"/>
</dbReference>
<feature type="transmembrane region" description="Helical" evidence="9">
    <location>
        <begin position="559"/>
        <end position="582"/>
    </location>
</feature>
<keyword evidence="12" id="KW-0418">Kinase</keyword>
<keyword evidence="8" id="KW-0325">Glycoprotein</keyword>
<dbReference type="EMBL" id="PKPP01000943">
    <property type="protein sequence ID" value="PWA87147.1"/>
    <property type="molecule type" value="Genomic_DNA"/>
</dbReference>
<dbReference type="PANTHER" id="PTHR47988">
    <property type="entry name" value="SOMATIC EMBRYOGENESIS RECEPTOR KINASE 1"/>
    <property type="match status" value="1"/>
</dbReference>
<dbReference type="GO" id="GO:0099402">
    <property type="term" value="P:plant organ development"/>
    <property type="evidence" value="ECO:0007669"/>
    <property type="project" value="UniProtKB-ARBA"/>
</dbReference>
<dbReference type="Proteomes" id="UP000245207">
    <property type="component" value="Unassembled WGS sequence"/>
</dbReference>
<keyword evidence="12" id="KW-0808">Transferase</keyword>
<protein>
    <submittedName>
        <fullName evidence="12">Putative leucine-rich repeat receptor-like protein kinase</fullName>
    </submittedName>
</protein>
<dbReference type="GO" id="GO:0016020">
    <property type="term" value="C:membrane"/>
    <property type="evidence" value="ECO:0007669"/>
    <property type="project" value="UniProtKB-SubCell"/>
</dbReference>
<comment type="caution">
    <text evidence="12">The sequence shown here is derived from an EMBL/GenBank/DDBJ whole genome shotgun (WGS) entry which is preliminary data.</text>
</comment>
<dbReference type="OrthoDB" id="442066at2759"/>
<gene>
    <name evidence="12" type="ORF">CTI12_AA134500</name>
</gene>
<accession>A0A2U1PN87</accession>
<keyword evidence="13" id="KW-1185">Reference proteome</keyword>
<evidence type="ECO:0000256" key="3">
    <source>
        <dbReference type="ARBA" id="ARBA00022692"/>
    </source>
</evidence>
<keyword evidence="3 9" id="KW-0812">Transmembrane</keyword>
<keyword evidence="7 9" id="KW-0472">Membrane</keyword>
<keyword evidence="2" id="KW-0433">Leucine-rich repeat</keyword>
<evidence type="ECO:0000256" key="5">
    <source>
        <dbReference type="ARBA" id="ARBA00022737"/>
    </source>
</evidence>